<proteinExistence type="predicted"/>
<evidence type="ECO:0000313" key="2">
    <source>
        <dbReference type="Proteomes" id="UP000789405"/>
    </source>
</evidence>
<dbReference type="Proteomes" id="UP000789405">
    <property type="component" value="Unassembled WGS sequence"/>
</dbReference>
<comment type="caution">
    <text evidence="1">The sequence shown here is derived from an EMBL/GenBank/DDBJ whole genome shotgun (WGS) entry which is preliminary data.</text>
</comment>
<accession>A0A9N9DK02</accession>
<dbReference type="EMBL" id="CAJVPY010005463">
    <property type="protein sequence ID" value="CAG8643689.1"/>
    <property type="molecule type" value="Genomic_DNA"/>
</dbReference>
<feature type="non-terminal residue" evidence="1">
    <location>
        <position position="81"/>
    </location>
</feature>
<gene>
    <name evidence="1" type="ORF">DERYTH_LOCUS9800</name>
</gene>
<evidence type="ECO:0000313" key="1">
    <source>
        <dbReference type="EMBL" id="CAG8643689.1"/>
    </source>
</evidence>
<organism evidence="1 2">
    <name type="scientific">Dentiscutata erythropus</name>
    <dbReference type="NCBI Taxonomy" id="1348616"/>
    <lineage>
        <taxon>Eukaryota</taxon>
        <taxon>Fungi</taxon>
        <taxon>Fungi incertae sedis</taxon>
        <taxon>Mucoromycota</taxon>
        <taxon>Glomeromycotina</taxon>
        <taxon>Glomeromycetes</taxon>
        <taxon>Diversisporales</taxon>
        <taxon>Gigasporaceae</taxon>
        <taxon>Dentiscutata</taxon>
    </lineage>
</organism>
<dbReference type="AlphaFoldDB" id="A0A9N9DK02"/>
<name>A0A9N9DK02_9GLOM</name>
<reference evidence="1" key="1">
    <citation type="submission" date="2021-06" db="EMBL/GenBank/DDBJ databases">
        <authorList>
            <person name="Kallberg Y."/>
            <person name="Tangrot J."/>
            <person name="Rosling A."/>
        </authorList>
    </citation>
    <scope>NUCLEOTIDE SEQUENCE</scope>
    <source>
        <strain evidence="1">MA453B</strain>
    </source>
</reference>
<protein>
    <submittedName>
        <fullName evidence="1">14905_t:CDS:1</fullName>
    </submittedName>
</protein>
<keyword evidence="2" id="KW-1185">Reference proteome</keyword>
<sequence length="81" mass="9328">MLKQRTIEGLQNQFDELSGSLSQVENATSLPEETIKKKKSAMKSFFSSVRQQHNENEELTEIDKYLTLLKIEPTEENDPLT</sequence>